<feature type="compositionally biased region" description="Polar residues" evidence="1">
    <location>
        <begin position="872"/>
        <end position="881"/>
    </location>
</feature>
<protein>
    <submittedName>
        <fullName evidence="2">Uncharacterized protein</fullName>
    </submittedName>
</protein>
<accession>A0ABC8SBK9</accession>
<feature type="compositionally biased region" description="Basic and acidic residues" evidence="1">
    <location>
        <begin position="315"/>
        <end position="328"/>
    </location>
</feature>
<feature type="compositionally biased region" description="Basic and acidic residues" evidence="1">
    <location>
        <begin position="59"/>
        <end position="69"/>
    </location>
</feature>
<feature type="compositionally biased region" description="Polar residues" evidence="1">
    <location>
        <begin position="715"/>
        <end position="731"/>
    </location>
</feature>
<feature type="compositionally biased region" description="Basic and acidic residues" evidence="1">
    <location>
        <begin position="803"/>
        <end position="832"/>
    </location>
</feature>
<dbReference type="PANTHER" id="PTHR37729:SF1">
    <property type="entry name" value="NEUROFILAMENT PROTEIN-LIKE PROTEIN"/>
    <property type="match status" value="1"/>
</dbReference>
<feature type="region of interest" description="Disordered" evidence="1">
    <location>
        <begin position="237"/>
        <end position="344"/>
    </location>
</feature>
<evidence type="ECO:0000313" key="2">
    <source>
        <dbReference type="EMBL" id="CAK9154549.1"/>
    </source>
</evidence>
<proteinExistence type="predicted"/>
<dbReference type="PANTHER" id="PTHR37729">
    <property type="entry name" value="NEUROFILAMENT PROTEIN-LIKE PROTEIN"/>
    <property type="match status" value="1"/>
</dbReference>
<dbReference type="EMBL" id="CAUOFW020002540">
    <property type="protein sequence ID" value="CAK9154549.1"/>
    <property type="molecule type" value="Genomic_DNA"/>
</dbReference>
<dbReference type="AlphaFoldDB" id="A0ABC8SBK9"/>
<feature type="region of interest" description="Disordered" evidence="1">
    <location>
        <begin position="586"/>
        <end position="854"/>
    </location>
</feature>
<feature type="compositionally biased region" description="Polar residues" evidence="1">
    <location>
        <begin position="840"/>
        <end position="853"/>
    </location>
</feature>
<feature type="compositionally biased region" description="Basic and acidic residues" evidence="1">
    <location>
        <begin position="759"/>
        <end position="796"/>
    </location>
</feature>
<feature type="compositionally biased region" description="Basic and acidic residues" evidence="1">
    <location>
        <begin position="279"/>
        <end position="301"/>
    </location>
</feature>
<feature type="compositionally biased region" description="Basic and acidic residues" evidence="1">
    <location>
        <begin position="155"/>
        <end position="177"/>
    </location>
</feature>
<feature type="region of interest" description="Disordered" evidence="1">
    <location>
        <begin position="867"/>
        <end position="889"/>
    </location>
</feature>
<gene>
    <name evidence="2" type="ORF">ILEXP_LOCUS22879</name>
</gene>
<feature type="compositionally biased region" description="Acidic residues" evidence="1">
    <location>
        <begin position="586"/>
        <end position="595"/>
    </location>
</feature>
<feature type="compositionally biased region" description="Basic and acidic residues" evidence="1">
    <location>
        <begin position="439"/>
        <end position="454"/>
    </location>
</feature>
<feature type="region of interest" description="Disordered" evidence="1">
    <location>
        <begin position="365"/>
        <end position="482"/>
    </location>
</feature>
<feature type="compositionally biased region" description="Basic and acidic residues" evidence="1">
    <location>
        <begin position="114"/>
        <end position="144"/>
    </location>
</feature>
<keyword evidence="3" id="KW-1185">Reference proteome</keyword>
<name>A0ABC8SBK9_9AQUA</name>
<feature type="compositionally biased region" description="Basic and acidic residues" evidence="1">
    <location>
        <begin position="676"/>
        <end position="686"/>
    </location>
</feature>
<feature type="compositionally biased region" description="Basic and acidic residues" evidence="1">
    <location>
        <begin position="647"/>
        <end position="661"/>
    </location>
</feature>
<feature type="compositionally biased region" description="Polar residues" evidence="1">
    <location>
        <begin position="747"/>
        <end position="758"/>
    </location>
</feature>
<feature type="compositionally biased region" description="Basic and acidic residues" evidence="1">
    <location>
        <begin position="253"/>
        <end position="268"/>
    </location>
</feature>
<feature type="compositionally biased region" description="Basic and acidic residues" evidence="1">
    <location>
        <begin position="89"/>
        <end position="98"/>
    </location>
</feature>
<feature type="compositionally biased region" description="Basic and acidic residues" evidence="1">
    <location>
        <begin position="191"/>
        <end position="206"/>
    </location>
</feature>
<comment type="caution">
    <text evidence="2">The sequence shown here is derived from an EMBL/GenBank/DDBJ whole genome shotgun (WGS) entry which is preliminary data.</text>
</comment>
<feature type="compositionally biased region" description="Basic and acidic residues" evidence="1">
    <location>
        <begin position="377"/>
        <end position="392"/>
    </location>
</feature>
<feature type="region of interest" description="Disordered" evidence="1">
    <location>
        <begin position="30"/>
        <end position="213"/>
    </location>
</feature>
<feature type="compositionally biased region" description="Basic and acidic residues" evidence="1">
    <location>
        <begin position="596"/>
        <end position="622"/>
    </location>
</feature>
<feature type="compositionally biased region" description="Basic and acidic residues" evidence="1">
    <location>
        <begin position="39"/>
        <end position="52"/>
    </location>
</feature>
<feature type="compositionally biased region" description="Basic and acidic residues" evidence="1">
    <location>
        <begin position="403"/>
        <end position="425"/>
    </location>
</feature>
<reference evidence="2 3" key="1">
    <citation type="submission" date="2024-02" db="EMBL/GenBank/DDBJ databases">
        <authorList>
            <person name="Vignale AGUSTIN F."/>
            <person name="Sosa J E."/>
            <person name="Modenutti C."/>
        </authorList>
    </citation>
    <scope>NUCLEOTIDE SEQUENCE [LARGE SCALE GENOMIC DNA]</scope>
</reference>
<dbReference type="Proteomes" id="UP001642360">
    <property type="component" value="Unassembled WGS sequence"/>
</dbReference>
<evidence type="ECO:0000256" key="1">
    <source>
        <dbReference type="SAM" id="MobiDB-lite"/>
    </source>
</evidence>
<evidence type="ECO:0000313" key="3">
    <source>
        <dbReference type="Proteomes" id="UP001642360"/>
    </source>
</evidence>
<sequence>MASETAVSDHSTTLELRFQNYGSVDFQLGDDVFSGNSREGVHEEVKTIEKESVSPPKQSGEEEKPKAEESPSPAVPLIENKPAELLVTEDGKKIDVAENPKAGDSPSPAVSLEPEEKIEDKQVEPSVMDDVRKIDEEGNPKAEDSPSPPVTWVASEEKNKDKGIEPSVIDELKKIDETPDVEFLVEPSAMDDVRKTDEEGKPKAEDSPNPPVTLVASEEKIEDKGIEPSVIDELKKIDETTDVEFPVELSVMDDERKTDEEGKPKAEDSPSPPVTLVASEEKIEDKGIEPSVIDELKKIDETTDVEFPVEPSVIDDERKTDEEEKPKAGDSPSPPVTLVASEEKIEDKGIEPFVIDDLKMIDETPDVEFPVEPSVMDDVRKTDEEGKPKAEDSPSPPVTLVASEEKIEDKGIEPAVIDELKKIDETPDVEFPVEPSVMDDVRKTDAEGKPKAEDSPSPPVTLVASEEKIEDEGIDPSVIDELKKIDETPDVECPVEEMSKLAKDCIPEPSILDVSEPVADNITCKPEEKPVIDTVEKQEVESIIKSAEEKPEEMPNIVDVPESSVEAVRKKGEQVEVLTVEESEAVAVEDVENSEAESKQERPEPIPKIEEESKQPSEVAEKLEEESVVIRERKEAQVNVKGGPTHVPEKGSLKDKEKELGGEAAVVEEQAEEEVVEGKFETDNEAKNVITEENGEKNVPTGELTQPEAKEVEDVTSSIPVTEATENSLEGENSRRDIELVAENGKENINNENVPSVKTNKDQDQLEEKADEVAKIPTKEQVEEPQKPEVEVKGEDSVQSGETKLEKEKDADETTREVSIPERTRDGHDMKISQDPPTEVASTKATQKQSNNIMAKVKQSLVKAKKAIIGKSPNSKMSSSETKGDVKAK</sequence>
<organism evidence="2 3">
    <name type="scientific">Ilex paraguariensis</name>
    <name type="common">yerba mate</name>
    <dbReference type="NCBI Taxonomy" id="185542"/>
    <lineage>
        <taxon>Eukaryota</taxon>
        <taxon>Viridiplantae</taxon>
        <taxon>Streptophyta</taxon>
        <taxon>Embryophyta</taxon>
        <taxon>Tracheophyta</taxon>
        <taxon>Spermatophyta</taxon>
        <taxon>Magnoliopsida</taxon>
        <taxon>eudicotyledons</taxon>
        <taxon>Gunneridae</taxon>
        <taxon>Pentapetalae</taxon>
        <taxon>asterids</taxon>
        <taxon>campanulids</taxon>
        <taxon>Aquifoliales</taxon>
        <taxon>Aquifoliaceae</taxon>
        <taxon>Ilex</taxon>
    </lineage>
</organism>